<organism evidence="2 3">
    <name type="scientific">Microbulbifer taiwanensis</name>
    <dbReference type="NCBI Taxonomy" id="986746"/>
    <lineage>
        <taxon>Bacteria</taxon>
        <taxon>Pseudomonadati</taxon>
        <taxon>Pseudomonadota</taxon>
        <taxon>Gammaproteobacteria</taxon>
        <taxon>Cellvibrionales</taxon>
        <taxon>Microbulbiferaceae</taxon>
        <taxon>Microbulbifer</taxon>
    </lineage>
</organism>
<dbReference type="Proteomes" id="UP001596425">
    <property type="component" value="Unassembled WGS sequence"/>
</dbReference>
<dbReference type="RefSeq" id="WP_226864628.1">
    <property type="nucleotide sequence ID" value="NZ_JACZFR010000007.1"/>
</dbReference>
<protein>
    <recommendedName>
        <fullName evidence="4">Helix-turn-helix domain-containing protein</fullName>
    </recommendedName>
</protein>
<evidence type="ECO:0000313" key="2">
    <source>
        <dbReference type="EMBL" id="MFC6632951.1"/>
    </source>
</evidence>
<comment type="caution">
    <text evidence="2">The sequence shown here is derived from an EMBL/GenBank/DDBJ whole genome shotgun (WGS) entry which is preliminary data.</text>
</comment>
<accession>A0ABW1YKB0</accession>
<feature type="region of interest" description="Disordered" evidence="1">
    <location>
        <begin position="1"/>
        <end position="30"/>
    </location>
</feature>
<keyword evidence="3" id="KW-1185">Reference proteome</keyword>
<reference evidence="3" key="1">
    <citation type="journal article" date="2019" name="Int. J. Syst. Evol. Microbiol.">
        <title>The Global Catalogue of Microorganisms (GCM) 10K type strain sequencing project: providing services to taxonomists for standard genome sequencing and annotation.</title>
        <authorList>
            <consortium name="The Broad Institute Genomics Platform"/>
            <consortium name="The Broad Institute Genome Sequencing Center for Infectious Disease"/>
            <person name="Wu L."/>
            <person name="Ma J."/>
        </authorList>
    </citation>
    <scope>NUCLEOTIDE SEQUENCE [LARGE SCALE GENOMIC DNA]</scope>
    <source>
        <strain evidence="3">CGMCC 1.13718</strain>
    </source>
</reference>
<gene>
    <name evidence="2" type="ORF">ACFQBM_06670</name>
</gene>
<evidence type="ECO:0008006" key="4">
    <source>
        <dbReference type="Google" id="ProtNLM"/>
    </source>
</evidence>
<evidence type="ECO:0000256" key="1">
    <source>
        <dbReference type="SAM" id="MobiDB-lite"/>
    </source>
</evidence>
<evidence type="ECO:0000313" key="3">
    <source>
        <dbReference type="Proteomes" id="UP001596425"/>
    </source>
</evidence>
<sequence>MEGIRTAPAQGGPVTADSTGNDITPKRLRLSPRQRRALVALLDRPRSREDLDRIAGTSNSPDLVGRLRKRGITILCEHVSHTDRDGVKGWHGVYRLPESERRRLGGVL</sequence>
<name>A0ABW1YKB0_9GAMM</name>
<proteinExistence type="predicted"/>
<dbReference type="EMBL" id="JBHSVR010000001">
    <property type="protein sequence ID" value="MFC6632951.1"/>
    <property type="molecule type" value="Genomic_DNA"/>
</dbReference>